<dbReference type="GO" id="GO:0015421">
    <property type="term" value="F:ABC-type oligopeptide transporter activity"/>
    <property type="evidence" value="ECO:0007669"/>
    <property type="project" value="TreeGrafter"/>
</dbReference>
<protein>
    <submittedName>
        <fullName evidence="2">Putative ABC transporter ATP-binding protein</fullName>
    </submittedName>
</protein>
<dbReference type="Pfam" id="PF00005">
    <property type="entry name" value="ABC_tran"/>
    <property type="match status" value="1"/>
</dbReference>
<dbReference type="EMBL" id="CTRP01000003">
    <property type="protein sequence ID" value="CQR70272.1"/>
    <property type="molecule type" value="Genomic_DNA"/>
</dbReference>
<keyword evidence="2" id="KW-0067">ATP-binding</keyword>
<dbReference type="GO" id="GO:0016887">
    <property type="term" value="F:ATP hydrolysis activity"/>
    <property type="evidence" value="ECO:0007669"/>
    <property type="project" value="InterPro"/>
</dbReference>
<feature type="domain" description="ABC transporter" evidence="1">
    <location>
        <begin position="27"/>
        <end position="81"/>
    </location>
</feature>
<dbReference type="Proteomes" id="UP000049855">
    <property type="component" value="Unassembled WGS sequence"/>
</dbReference>
<dbReference type="InterPro" id="IPR017871">
    <property type="entry name" value="ABC_transporter-like_CS"/>
</dbReference>
<proteinExistence type="predicted"/>
<dbReference type="SUPFAM" id="SSF52540">
    <property type="entry name" value="P-loop containing nucleoside triphosphate hydrolases"/>
    <property type="match status" value="1"/>
</dbReference>
<dbReference type="InterPro" id="IPR027417">
    <property type="entry name" value="P-loop_NTPase"/>
</dbReference>
<sequence length="158" mass="17709">MWSCSIRDNLTYVDPAVTEEQIKAACKIAQIYDFIESLPEGYDTIVGDRGIKLSGGERQRMAIARTILRGPQVILLDEPTSALDAVTESLLQKQLEKLFEDKTVIVVAHRLSTVRNANRIIVIDNGRIAESGTHFELMRRQGIYSHMYSEQLGISETG</sequence>
<evidence type="ECO:0000313" key="2">
    <source>
        <dbReference type="EMBL" id="CQR70272.1"/>
    </source>
</evidence>
<gene>
    <name evidence="2" type="ORF">SpAn4DRAFT_1241</name>
</gene>
<dbReference type="Gene3D" id="3.40.50.300">
    <property type="entry name" value="P-loop containing nucleotide triphosphate hydrolases"/>
    <property type="match status" value="1"/>
</dbReference>
<evidence type="ECO:0000313" key="3">
    <source>
        <dbReference type="Proteomes" id="UP000049855"/>
    </source>
</evidence>
<accession>A0A0U1KS87</accession>
<dbReference type="GO" id="GO:0005524">
    <property type="term" value="F:ATP binding"/>
    <property type="evidence" value="ECO:0007669"/>
    <property type="project" value="UniProtKB-KW"/>
</dbReference>
<dbReference type="AlphaFoldDB" id="A0A0U1KS87"/>
<name>A0A0U1KS87_9FIRM</name>
<keyword evidence="2" id="KW-0547">Nucleotide-binding</keyword>
<dbReference type="InterPro" id="IPR039421">
    <property type="entry name" value="Type_1_exporter"/>
</dbReference>
<dbReference type="PANTHER" id="PTHR43394">
    <property type="entry name" value="ATP-DEPENDENT PERMEASE MDL1, MITOCHONDRIAL"/>
    <property type="match status" value="1"/>
</dbReference>
<dbReference type="PROSITE" id="PS00211">
    <property type="entry name" value="ABC_TRANSPORTER_1"/>
    <property type="match status" value="1"/>
</dbReference>
<organism evidence="2 3">
    <name type="scientific">Sporomusa ovata</name>
    <dbReference type="NCBI Taxonomy" id="2378"/>
    <lineage>
        <taxon>Bacteria</taxon>
        <taxon>Bacillati</taxon>
        <taxon>Bacillota</taxon>
        <taxon>Negativicutes</taxon>
        <taxon>Selenomonadales</taxon>
        <taxon>Sporomusaceae</taxon>
        <taxon>Sporomusa</taxon>
    </lineage>
</organism>
<reference evidence="3" key="1">
    <citation type="submission" date="2015-03" db="EMBL/GenBank/DDBJ databases">
        <authorList>
            <person name="Nijsse Bart"/>
        </authorList>
    </citation>
    <scope>NUCLEOTIDE SEQUENCE [LARGE SCALE GENOMIC DNA]</scope>
</reference>
<evidence type="ECO:0000259" key="1">
    <source>
        <dbReference type="Pfam" id="PF00005"/>
    </source>
</evidence>
<dbReference type="InterPro" id="IPR003439">
    <property type="entry name" value="ABC_transporter-like_ATP-bd"/>
</dbReference>
<keyword evidence="3" id="KW-1185">Reference proteome</keyword>
<dbReference type="PANTHER" id="PTHR43394:SF1">
    <property type="entry name" value="ATP-BINDING CASSETTE SUB-FAMILY B MEMBER 10, MITOCHONDRIAL"/>
    <property type="match status" value="1"/>
</dbReference>